<feature type="chain" id="PRO_5033048670" evidence="2">
    <location>
        <begin position="19"/>
        <end position="247"/>
    </location>
</feature>
<dbReference type="Pfam" id="PF00227">
    <property type="entry name" value="Proteasome"/>
    <property type="match status" value="1"/>
</dbReference>
<gene>
    <name evidence="4" type="ORF">JKP88DRAFT_145062</name>
</gene>
<evidence type="ECO:0000313" key="4">
    <source>
        <dbReference type="EMBL" id="KAG5189973.1"/>
    </source>
</evidence>
<feature type="signal peptide" evidence="2">
    <location>
        <begin position="1"/>
        <end position="18"/>
    </location>
</feature>
<name>A0A835ZBF0_9STRA</name>
<keyword evidence="1" id="KW-0647">Proteasome</keyword>
<keyword evidence="4" id="KW-0378">Hydrolase</keyword>
<dbReference type="InterPro" id="IPR050115">
    <property type="entry name" value="Proteasome_alpha"/>
</dbReference>
<dbReference type="GO" id="GO:0016787">
    <property type="term" value="F:hydrolase activity"/>
    <property type="evidence" value="ECO:0007669"/>
    <property type="project" value="UniProtKB-KW"/>
</dbReference>
<dbReference type="GO" id="GO:0019773">
    <property type="term" value="C:proteasome core complex, alpha-subunit complex"/>
    <property type="evidence" value="ECO:0007669"/>
    <property type="project" value="InterPro"/>
</dbReference>
<dbReference type="InterPro" id="IPR001353">
    <property type="entry name" value="Proteasome_sua/b"/>
</dbReference>
<evidence type="ECO:0000313" key="5">
    <source>
        <dbReference type="Proteomes" id="UP000664859"/>
    </source>
</evidence>
<evidence type="ECO:0000256" key="1">
    <source>
        <dbReference type="ARBA" id="ARBA00022942"/>
    </source>
</evidence>
<evidence type="ECO:0000256" key="2">
    <source>
        <dbReference type="SAM" id="SignalP"/>
    </source>
</evidence>
<feature type="non-terminal residue" evidence="4">
    <location>
        <position position="247"/>
    </location>
</feature>
<comment type="caution">
    <text evidence="4">The sequence shown here is derived from an EMBL/GenBank/DDBJ whole genome shotgun (WGS) entry which is preliminary data.</text>
</comment>
<accession>A0A835ZBF0</accession>
<proteinExistence type="predicted"/>
<dbReference type="GO" id="GO:0006511">
    <property type="term" value="P:ubiquitin-dependent protein catabolic process"/>
    <property type="evidence" value="ECO:0007669"/>
    <property type="project" value="InterPro"/>
</dbReference>
<reference evidence="4" key="1">
    <citation type="submission" date="2021-02" db="EMBL/GenBank/DDBJ databases">
        <title>First Annotated Genome of the Yellow-green Alga Tribonema minus.</title>
        <authorList>
            <person name="Mahan K.M."/>
        </authorList>
    </citation>
    <scope>NUCLEOTIDE SEQUENCE</scope>
    <source>
        <strain evidence="4">UTEX B ZZ1240</strain>
    </source>
</reference>
<dbReference type="InterPro" id="IPR000426">
    <property type="entry name" value="Proteasome_asu_N"/>
</dbReference>
<dbReference type="OrthoDB" id="431557at2759"/>
<sequence>MVAALLSCLCSHATAAIADGPYDKAGNVFSPQGKLLQSEYARLAVNRGATCVGMSCSDGTVLAIRKLSQAKTPSLKPERSTRRIYRVGDAVGVLPAGLSADGRFVGATAAELVRRHRASYGEPLSGRVLAVQLGVFLHMLSLERALRPLATSALVACCTEQDCEEAGQGDRSSAQQAAAAAAELWLVDVSGDVQGYVACCVGQHAEAVMERWRTNKYMFDGVTCRQALSEVASLLDECGGSVGAQWE</sequence>
<organism evidence="4 5">
    <name type="scientific">Tribonema minus</name>
    <dbReference type="NCBI Taxonomy" id="303371"/>
    <lineage>
        <taxon>Eukaryota</taxon>
        <taxon>Sar</taxon>
        <taxon>Stramenopiles</taxon>
        <taxon>Ochrophyta</taxon>
        <taxon>PX clade</taxon>
        <taxon>Xanthophyceae</taxon>
        <taxon>Tribonematales</taxon>
        <taxon>Tribonemataceae</taxon>
        <taxon>Tribonema</taxon>
    </lineage>
</organism>
<dbReference type="Gene3D" id="3.60.20.10">
    <property type="entry name" value="Glutamine Phosphoribosylpyrophosphate, subunit 1, domain 1"/>
    <property type="match status" value="1"/>
</dbReference>
<dbReference type="EMBL" id="JAFCMP010000041">
    <property type="protein sequence ID" value="KAG5189973.1"/>
    <property type="molecule type" value="Genomic_DNA"/>
</dbReference>
<protein>
    <submittedName>
        <fullName evidence="4">Nucleophile aminohydrolase</fullName>
    </submittedName>
</protein>
<keyword evidence="2" id="KW-0732">Signal</keyword>
<dbReference type="AlphaFoldDB" id="A0A835ZBF0"/>
<evidence type="ECO:0000259" key="3">
    <source>
        <dbReference type="SMART" id="SM00948"/>
    </source>
</evidence>
<feature type="domain" description="Proteasome alpha-type subunits" evidence="3">
    <location>
        <begin position="22"/>
        <end position="44"/>
    </location>
</feature>
<keyword evidence="5" id="KW-1185">Reference proteome</keyword>
<dbReference type="InterPro" id="IPR029055">
    <property type="entry name" value="Ntn_hydrolases_N"/>
</dbReference>
<dbReference type="PANTHER" id="PTHR11599">
    <property type="entry name" value="PROTEASOME SUBUNIT ALPHA/BETA"/>
    <property type="match status" value="1"/>
</dbReference>
<dbReference type="SUPFAM" id="SSF56235">
    <property type="entry name" value="N-terminal nucleophile aminohydrolases (Ntn hydrolases)"/>
    <property type="match status" value="1"/>
</dbReference>
<dbReference type="Proteomes" id="UP000664859">
    <property type="component" value="Unassembled WGS sequence"/>
</dbReference>
<dbReference type="SMART" id="SM00948">
    <property type="entry name" value="Proteasome_A_N"/>
    <property type="match status" value="1"/>
</dbReference>